<dbReference type="RefSeq" id="WP_083638376.1">
    <property type="nucleotide sequence ID" value="NZ_CP052766.1"/>
</dbReference>
<name>A0A6M4M9K8_9ALTE</name>
<evidence type="ECO:0000313" key="2">
    <source>
        <dbReference type="EMBL" id="QJR79807.1"/>
    </source>
</evidence>
<keyword evidence="3" id="KW-1185">Reference proteome</keyword>
<proteinExistence type="predicted"/>
<evidence type="ECO:0000256" key="1">
    <source>
        <dbReference type="SAM" id="Phobius"/>
    </source>
</evidence>
<reference evidence="3" key="1">
    <citation type="submission" date="2014-12" db="EMBL/GenBank/DDBJ databases">
        <title>Complete genome sequence of a multi-drug resistant Klebsiella pneumoniae.</title>
        <authorList>
            <person name="Hua X."/>
            <person name="Chen Q."/>
            <person name="Li X."/>
            <person name="Feng Y."/>
            <person name="Ruan Z."/>
            <person name="Yu Y."/>
        </authorList>
    </citation>
    <scope>NUCLEOTIDE SEQUENCE [LARGE SCALE GENOMIC DNA]</scope>
    <source>
        <strain evidence="3">5.12</strain>
    </source>
</reference>
<keyword evidence="1" id="KW-1133">Transmembrane helix</keyword>
<evidence type="ECO:0000313" key="3">
    <source>
        <dbReference type="Proteomes" id="UP000219285"/>
    </source>
</evidence>
<protein>
    <submittedName>
        <fullName evidence="2">Uncharacterized protein</fullName>
    </submittedName>
</protein>
<gene>
    <name evidence="2" type="ORF">CA267_002885</name>
</gene>
<organism evidence="2 3">
    <name type="scientific">Alteromonas pelagimontana</name>
    <dbReference type="NCBI Taxonomy" id="1858656"/>
    <lineage>
        <taxon>Bacteria</taxon>
        <taxon>Pseudomonadati</taxon>
        <taxon>Pseudomonadota</taxon>
        <taxon>Gammaproteobacteria</taxon>
        <taxon>Alteromonadales</taxon>
        <taxon>Alteromonadaceae</taxon>
        <taxon>Alteromonas/Salinimonas group</taxon>
        <taxon>Alteromonas</taxon>
    </lineage>
</organism>
<dbReference type="AlphaFoldDB" id="A0A6M4M9K8"/>
<dbReference type="Proteomes" id="UP000219285">
    <property type="component" value="Chromosome"/>
</dbReference>
<reference evidence="2 3" key="2">
    <citation type="submission" date="2020-04" db="EMBL/GenBank/DDBJ databases">
        <title>Complete genome sequence of Alteromonas pelagimontana 5.12T.</title>
        <authorList>
            <person name="Sinha R.K."/>
            <person name="Krishnan K.P."/>
            <person name="Kurian J.P."/>
        </authorList>
    </citation>
    <scope>NUCLEOTIDE SEQUENCE [LARGE SCALE GENOMIC DNA]</scope>
    <source>
        <strain evidence="2 3">5.12</strain>
    </source>
</reference>
<dbReference type="EMBL" id="CP052766">
    <property type="protein sequence ID" value="QJR79807.1"/>
    <property type="molecule type" value="Genomic_DNA"/>
</dbReference>
<dbReference type="KEGG" id="apel:CA267_002885"/>
<feature type="transmembrane region" description="Helical" evidence="1">
    <location>
        <begin position="72"/>
        <end position="93"/>
    </location>
</feature>
<sequence length="95" mass="10848">MDKKLAVARKNDRRNIPRSKDGFYRFVVGINFLGWGVLVAALIIFHFARPDFVTGLQAYWGMDGSEQWSQRYVDALILLLQACLTLSLVTMLLRA</sequence>
<accession>A0A6M4M9K8</accession>
<feature type="transmembrane region" description="Helical" evidence="1">
    <location>
        <begin position="23"/>
        <end position="48"/>
    </location>
</feature>
<keyword evidence="1" id="KW-0472">Membrane</keyword>
<keyword evidence="1" id="KW-0812">Transmembrane</keyword>
<dbReference type="OrthoDB" id="6240672at2"/>